<sequence length="399" mass="46466">MEDILKKKEDESLVDYRIRIRLAKVNKEIDLDWGEIVELLGLECSPDHCRKVSYGLKEAFDYLNSKIQNNSTQEEIDKINEKILELKKIKVQLSDERSLVNKKIREYSRIDNIIDLFNNKIDDISLHKPFLSDSSYKCYESSNQEAIMLISDIHYGLETINAFNRYNSKIFKIRIQYLKDKIIEYSKLHKVKRLHVMLLGDLISGYIHNSIRLENRENIVEQIIEVSEILSEFIYELSKEIDKIIIYSVGGNHDRVLPKKDENLDKDNFTLLIDEYIKLRIKNINNVIFQENIYDNDIIVAKICGNTCFGVHGDKDKMSTAIPKLTSLIKLIPDYIFMAHLHNCKEDNYGESEICVNGSFSGTDSYAKNLRLSSHAMQKLMIFNESGRICTYNINLSKL</sequence>
<reference evidence="2" key="2">
    <citation type="submission" date="2021-06" db="EMBL/GenBank/DDBJ databases">
        <authorList>
            <consortium name="NCBI Pathogen Detection Project"/>
        </authorList>
    </citation>
    <scope>NUCLEOTIDE SEQUENCE</scope>
    <source>
        <strain evidence="2">HN1000</strain>
    </source>
</reference>
<gene>
    <name evidence="2" type="ORF">KRM00_001022</name>
</gene>
<protein>
    <submittedName>
        <fullName evidence="2">Uncharacterized protein</fullName>
    </submittedName>
</protein>
<organism evidence="2 3">
    <name type="scientific">Clostridioides difficile</name>
    <name type="common">Peptoclostridium difficile</name>
    <dbReference type="NCBI Taxonomy" id="1496"/>
    <lineage>
        <taxon>Bacteria</taxon>
        <taxon>Bacillati</taxon>
        <taxon>Bacillota</taxon>
        <taxon>Clostridia</taxon>
        <taxon>Peptostreptococcales</taxon>
        <taxon>Peptostreptococcaceae</taxon>
        <taxon>Clostridioides</taxon>
    </lineage>
</organism>
<dbReference type="SUPFAM" id="SSF56300">
    <property type="entry name" value="Metallo-dependent phosphatases"/>
    <property type="match status" value="1"/>
</dbReference>
<dbReference type="Gene3D" id="3.60.21.10">
    <property type="match status" value="1"/>
</dbReference>
<dbReference type="RefSeq" id="WP_021416118.1">
    <property type="nucleotide sequence ID" value="NZ_BING01000001.1"/>
</dbReference>
<dbReference type="InterPro" id="IPR029052">
    <property type="entry name" value="Metallo-depent_PP-like"/>
</dbReference>
<proteinExistence type="predicted"/>
<evidence type="ECO:0000313" key="2">
    <source>
        <dbReference type="EMBL" id="HBH1541560.1"/>
    </source>
</evidence>
<dbReference type="Proteomes" id="UP000878956">
    <property type="component" value="Unassembled WGS sequence"/>
</dbReference>
<name>A0AAN6A4Z6_CLODI</name>
<reference evidence="2" key="1">
    <citation type="journal article" date="2018" name="Genome Biol.">
        <title>SKESA: strategic k-mer extension for scrupulous assemblies.</title>
        <authorList>
            <person name="Souvorov A."/>
            <person name="Agarwala R."/>
            <person name="Lipman D.J."/>
        </authorList>
    </citation>
    <scope>NUCLEOTIDE SEQUENCE</scope>
    <source>
        <strain evidence="2">HN1000</strain>
    </source>
</reference>
<evidence type="ECO:0000313" key="3">
    <source>
        <dbReference type="Proteomes" id="UP000878956"/>
    </source>
</evidence>
<keyword evidence="1" id="KW-0175">Coiled coil</keyword>
<accession>A0AAN6A4Z6</accession>
<dbReference type="AlphaFoldDB" id="A0AAN6A4Z6"/>
<feature type="coiled-coil region" evidence="1">
    <location>
        <begin position="69"/>
        <end position="96"/>
    </location>
</feature>
<evidence type="ECO:0000256" key="1">
    <source>
        <dbReference type="SAM" id="Coils"/>
    </source>
</evidence>
<dbReference type="EMBL" id="DAEPXK010000008">
    <property type="protein sequence ID" value="HBH1541560.1"/>
    <property type="molecule type" value="Genomic_DNA"/>
</dbReference>
<comment type="caution">
    <text evidence="2">The sequence shown here is derived from an EMBL/GenBank/DDBJ whole genome shotgun (WGS) entry which is preliminary data.</text>
</comment>